<keyword evidence="6 10" id="KW-0067">ATP-binding</keyword>
<dbReference type="GO" id="GO:0032267">
    <property type="term" value="F:tRNA(Ile)-lysidine synthase activity"/>
    <property type="evidence" value="ECO:0007669"/>
    <property type="project" value="UniProtKB-EC"/>
</dbReference>
<dbReference type="PROSITE" id="PS51747">
    <property type="entry name" value="CYT_DCMP_DEAMINASES_2"/>
    <property type="match status" value="1"/>
</dbReference>
<feature type="domain" description="CMP/dCMP-type deaminase" evidence="11">
    <location>
        <begin position="380"/>
        <end position="493"/>
    </location>
</feature>
<dbReference type="SMART" id="SM00977">
    <property type="entry name" value="TilS_C"/>
    <property type="match status" value="1"/>
</dbReference>
<keyword evidence="9" id="KW-0378">Hydrolase</keyword>
<organism evidence="12 13">
    <name type="scientific">Deinococcus maricopensis (strain DSM 21211 / LMG 22137 / NRRL B-23946 / LB-34)</name>
    <dbReference type="NCBI Taxonomy" id="709986"/>
    <lineage>
        <taxon>Bacteria</taxon>
        <taxon>Thermotogati</taxon>
        <taxon>Deinococcota</taxon>
        <taxon>Deinococci</taxon>
        <taxon>Deinococcales</taxon>
        <taxon>Deinococcaceae</taxon>
        <taxon>Deinococcus</taxon>
    </lineage>
</organism>
<dbReference type="InterPro" id="IPR012795">
    <property type="entry name" value="tRNA_Ile_lys_synt_N"/>
</dbReference>
<evidence type="ECO:0000256" key="10">
    <source>
        <dbReference type="HAMAP-Rule" id="MF_01161"/>
    </source>
</evidence>
<comment type="function">
    <text evidence="9">Catalyzes the deamination of adenosine to inosine at the wobble position 34 of tRNA(Arg2).</text>
</comment>
<dbReference type="HOGENOM" id="CLU_018869_0_1_0"/>
<dbReference type="eggNOG" id="COG0037">
    <property type="taxonomic scope" value="Bacteria"/>
</dbReference>
<feature type="active site" description="Proton donor" evidence="9">
    <location>
        <position position="434"/>
    </location>
</feature>
<name>E8U8H7_DEIML</name>
<proteinExistence type="inferred from homology"/>
<dbReference type="SUPFAM" id="SSF52402">
    <property type="entry name" value="Adenine nucleotide alpha hydrolases-like"/>
    <property type="match status" value="1"/>
</dbReference>
<evidence type="ECO:0000256" key="1">
    <source>
        <dbReference type="ARBA" id="ARBA00004496"/>
    </source>
</evidence>
<dbReference type="Gene3D" id="3.40.50.620">
    <property type="entry name" value="HUPs"/>
    <property type="match status" value="1"/>
</dbReference>
<comment type="subcellular location">
    <subcellularLocation>
        <location evidence="1 10">Cytoplasm</location>
    </subcellularLocation>
</comment>
<dbReference type="InterPro" id="IPR016193">
    <property type="entry name" value="Cytidine_deaminase-like"/>
</dbReference>
<keyword evidence="4 10" id="KW-0819">tRNA processing</keyword>
<dbReference type="KEGG" id="dmr:Deima_1717"/>
<dbReference type="EMBL" id="CP002454">
    <property type="protein sequence ID" value="ADV67366.1"/>
    <property type="molecule type" value="Genomic_DNA"/>
</dbReference>
<dbReference type="SUPFAM" id="SSF56037">
    <property type="entry name" value="PheT/TilS domain"/>
    <property type="match status" value="1"/>
</dbReference>
<dbReference type="CDD" id="cd01992">
    <property type="entry name" value="TilS_N"/>
    <property type="match status" value="1"/>
</dbReference>
<dbReference type="GO" id="GO:0002100">
    <property type="term" value="P:tRNA wobble adenosine to inosine editing"/>
    <property type="evidence" value="ECO:0007669"/>
    <property type="project" value="UniProtKB-UniRule"/>
</dbReference>
<dbReference type="EC" id="6.3.4.19" evidence="10"/>
<dbReference type="STRING" id="709986.Deima_1717"/>
<dbReference type="HAMAP" id="MF_00972">
    <property type="entry name" value="tRNA_aden_deaminase"/>
    <property type="match status" value="1"/>
</dbReference>
<evidence type="ECO:0000313" key="12">
    <source>
        <dbReference type="EMBL" id="ADV67366.1"/>
    </source>
</evidence>
<comment type="similarity">
    <text evidence="9">Belongs to the cytidine and deoxycytidylate deaminase family.</text>
</comment>
<keyword evidence="9" id="KW-0862">Zinc</keyword>
<dbReference type="InterPro" id="IPR002125">
    <property type="entry name" value="CMP_dCMP_dom"/>
</dbReference>
<feature type="binding site" evidence="9">
    <location>
        <position position="462"/>
    </location>
    <ligand>
        <name>Zn(2+)</name>
        <dbReference type="ChEBI" id="CHEBI:29105"/>
        <note>catalytic</note>
    </ligand>
</feature>
<keyword evidence="5 10" id="KW-0547">Nucleotide-binding</keyword>
<dbReference type="InterPro" id="IPR012796">
    <property type="entry name" value="Lysidine-tRNA-synth_C"/>
</dbReference>
<protein>
    <recommendedName>
        <fullName evidence="9 10">Multifunctional fusion protein</fullName>
    </recommendedName>
    <domain>
        <recommendedName>
            <fullName evidence="10">tRNA(Ile)-lysidine synthase</fullName>
            <ecNumber evidence="10">6.3.4.19</ecNumber>
        </recommendedName>
        <alternativeName>
            <fullName evidence="10">tRNA(Ile)-2-lysyl-cytidine synthase</fullName>
        </alternativeName>
        <alternativeName>
            <fullName evidence="10">tRNA(Ile)-lysidine synthetase</fullName>
        </alternativeName>
    </domain>
    <domain>
        <recommendedName>
            <fullName evidence="9">tRNA-specific adenosine deaminase</fullName>
            <ecNumber evidence="9">3.5.4.33</ecNumber>
        </recommendedName>
    </domain>
</protein>
<evidence type="ECO:0000256" key="2">
    <source>
        <dbReference type="ARBA" id="ARBA00022490"/>
    </source>
</evidence>
<dbReference type="HAMAP" id="MF_01161">
    <property type="entry name" value="tRNA_Ile_lys_synt"/>
    <property type="match status" value="1"/>
</dbReference>
<evidence type="ECO:0000259" key="11">
    <source>
        <dbReference type="PROSITE" id="PS51747"/>
    </source>
</evidence>
<dbReference type="SUPFAM" id="SSF53927">
    <property type="entry name" value="Cytidine deaminase-like"/>
    <property type="match status" value="1"/>
</dbReference>
<evidence type="ECO:0000256" key="3">
    <source>
        <dbReference type="ARBA" id="ARBA00022598"/>
    </source>
</evidence>
<evidence type="ECO:0000256" key="6">
    <source>
        <dbReference type="ARBA" id="ARBA00022840"/>
    </source>
</evidence>
<accession>E8U8H7</accession>
<comment type="domain">
    <text evidence="10">The N-terminal region contains the highly conserved SGGXDS motif, predicted to be a P-loop motif involved in ATP binding.</text>
</comment>
<dbReference type="NCBIfam" id="TIGR02433">
    <property type="entry name" value="lysidine_TilS_C"/>
    <property type="match status" value="1"/>
</dbReference>
<evidence type="ECO:0000313" key="13">
    <source>
        <dbReference type="Proteomes" id="UP000008635"/>
    </source>
</evidence>
<dbReference type="NCBIfam" id="TIGR02432">
    <property type="entry name" value="lysidine_TilS_N"/>
    <property type="match status" value="1"/>
</dbReference>
<feature type="binding site" evidence="9">
    <location>
        <position position="432"/>
    </location>
    <ligand>
        <name>Zn(2+)</name>
        <dbReference type="ChEBI" id="CHEBI:29105"/>
        <note>catalytic</note>
    </ligand>
</feature>
<dbReference type="Gene3D" id="3.40.140.10">
    <property type="entry name" value="Cytidine Deaminase, domain 2"/>
    <property type="match status" value="1"/>
</dbReference>
<feature type="binding site" evidence="10">
    <location>
        <begin position="24"/>
        <end position="29"/>
    </location>
    <ligand>
        <name>ATP</name>
        <dbReference type="ChEBI" id="CHEBI:30616"/>
    </ligand>
</feature>
<dbReference type="GO" id="GO:0005737">
    <property type="term" value="C:cytoplasm"/>
    <property type="evidence" value="ECO:0007669"/>
    <property type="project" value="UniProtKB-SubCell"/>
</dbReference>
<comment type="function">
    <text evidence="10">Ligates lysine onto the cytidine present at position 34 of the AUA codon-specific tRNA(Ile) that contains the anticodon CAU, in an ATP-dependent manner. Cytidine is converted to lysidine, thus changing the amino acid specificity of the tRNA from methionine to isoleucine.</text>
</comment>
<reference evidence="12 13" key="1">
    <citation type="journal article" date="2011" name="Stand. Genomic Sci.">
        <title>Complete genome sequence of Deinococcus maricopensis type strain (LB-34).</title>
        <authorList>
            <person name="Pukall R."/>
            <person name="Zeytun A."/>
            <person name="Lucas S."/>
            <person name="Lapidus A."/>
            <person name="Hammon N."/>
            <person name="Deshpande S."/>
            <person name="Nolan M."/>
            <person name="Cheng J.F."/>
            <person name="Pitluck S."/>
            <person name="Liolios K."/>
            <person name="Pagani I."/>
            <person name="Mikhailova N."/>
            <person name="Ivanova N."/>
            <person name="Mavromatis K."/>
            <person name="Pati A."/>
            <person name="Tapia R."/>
            <person name="Han C."/>
            <person name="Goodwin L."/>
            <person name="Chen A."/>
            <person name="Palaniappan K."/>
            <person name="Land M."/>
            <person name="Hauser L."/>
            <person name="Chang Y.J."/>
            <person name="Jeffries C.D."/>
            <person name="Brambilla E.M."/>
            <person name="Rohde M."/>
            <person name="Goker M."/>
            <person name="Detter J.C."/>
            <person name="Woyke T."/>
            <person name="Bristow J."/>
            <person name="Eisen J.A."/>
            <person name="Markowitz V."/>
            <person name="Hugenholtz P."/>
            <person name="Kyrpides N.C."/>
            <person name="Klenk H.P."/>
        </authorList>
    </citation>
    <scope>NUCLEOTIDE SEQUENCE [LARGE SCALE GENOMIC DNA]</scope>
    <source>
        <strain evidence="13">DSM 21211 / LMG 22137 / NRRL B-23946 / LB-34</strain>
    </source>
</reference>
<reference evidence="13" key="2">
    <citation type="submission" date="2011-01" db="EMBL/GenBank/DDBJ databases">
        <title>The complete genome of Deinococcus maricopensis DSM 21211.</title>
        <authorList>
            <consortium name="US DOE Joint Genome Institute (JGI-PGF)"/>
            <person name="Lucas S."/>
            <person name="Copeland A."/>
            <person name="Lapidus A."/>
            <person name="Goodwin L."/>
            <person name="Pitluck S."/>
            <person name="Kyrpides N."/>
            <person name="Mavromatis K."/>
            <person name="Pagani I."/>
            <person name="Ivanova N."/>
            <person name="Ovchinnikova G."/>
            <person name="Zeytun A."/>
            <person name="Detter J.C."/>
            <person name="Han C."/>
            <person name="Land M."/>
            <person name="Hauser L."/>
            <person name="Markowitz V."/>
            <person name="Cheng J.-F."/>
            <person name="Hugenholtz P."/>
            <person name="Woyke T."/>
            <person name="Wu D."/>
            <person name="Pukall R."/>
            <person name="Gehrich-Schroeter G."/>
            <person name="Brambilla E."/>
            <person name="Klenk H.-P."/>
            <person name="Eisen J.A."/>
        </authorList>
    </citation>
    <scope>NUCLEOTIDE SEQUENCE [LARGE SCALE GENOMIC DNA]</scope>
    <source>
        <strain evidence="13">DSM 21211 / LMG 22137 / NRRL B-23946 / LB-34</strain>
    </source>
</reference>
<evidence type="ECO:0000256" key="8">
    <source>
        <dbReference type="ARBA" id="ARBA00048539"/>
    </source>
</evidence>
<dbReference type="CDD" id="cd01285">
    <property type="entry name" value="nucleoside_deaminase"/>
    <property type="match status" value="1"/>
</dbReference>
<dbReference type="GO" id="GO:0052717">
    <property type="term" value="F:tRNA-specific adenosine-34 deaminase activity"/>
    <property type="evidence" value="ECO:0007669"/>
    <property type="project" value="UniProtKB-UniRule"/>
</dbReference>
<dbReference type="GO" id="GO:0008270">
    <property type="term" value="F:zinc ion binding"/>
    <property type="evidence" value="ECO:0007669"/>
    <property type="project" value="UniProtKB-UniRule"/>
</dbReference>
<dbReference type="PANTHER" id="PTHR43033">
    <property type="entry name" value="TRNA(ILE)-LYSIDINE SYNTHASE-RELATED"/>
    <property type="match status" value="1"/>
</dbReference>
<evidence type="ECO:0000256" key="4">
    <source>
        <dbReference type="ARBA" id="ARBA00022694"/>
    </source>
</evidence>
<evidence type="ECO:0000256" key="7">
    <source>
        <dbReference type="ARBA" id="ARBA00048045"/>
    </source>
</evidence>
<evidence type="ECO:0000256" key="9">
    <source>
        <dbReference type="HAMAP-Rule" id="MF_00972"/>
    </source>
</evidence>
<keyword evidence="13" id="KW-1185">Reference proteome</keyword>
<dbReference type="InterPro" id="IPR028883">
    <property type="entry name" value="tRNA_aden_deaminase"/>
</dbReference>
<comment type="catalytic activity">
    <reaction evidence="7 9">
        <text>adenosine(34) in tRNA + H2O + H(+) = inosine(34) in tRNA + NH4(+)</text>
        <dbReference type="Rhea" id="RHEA:43168"/>
        <dbReference type="Rhea" id="RHEA-COMP:10373"/>
        <dbReference type="Rhea" id="RHEA-COMP:10374"/>
        <dbReference type="ChEBI" id="CHEBI:15377"/>
        <dbReference type="ChEBI" id="CHEBI:15378"/>
        <dbReference type="ChEBI" id="CHEBI:28938"/>
        <dbReference type="ChEBI" id="CHEBI:74411"/>
        <dbReference type="ChEBI" id="CHEBI:82852"/>
        <dbReference type="EC" id="3.5.4.33"/>
    </reaction>
</comment>
<feature type="binding site" evidence="9">
    <location>
        <position position="465"/>
    </location>
    <ligand>
        <name>Zn(2+)</name>
        <dbReference type="ChEBI" id="CHEBI:29105"/>
        <note>catalytic</note>
    </ligand>
</feature>
<dbReference type="Pfam" id="PF00383">
    <property type="entry name" value="dCMP_cyt_deam_1"/>
    <property type="match status" value="1"/>
</dbReference>
<dbReference type="InterPro" id="IPR014729">
    <property type="entry name" value="Rossmann-like_a/b/a_fold"/>
</dbReference>
<dbReference type="EC" id="3.5.4.33" evidence="9"/>
<dbReference type="Pfam" id="PF01171">
    <property type="entry name" value="ATP_bind_3"/>
    <property type="match status" value="1"/>
</dbReference>
<comment type="subunit">
    <text evidence="9">Homodimer.</text>
</comment>
<keyword evidence="9" id="KW-0479">Metal-binding</keyword>
<dbReference type="Pfam" id="PF11734">
    <property type="entry name" value="TilS_C"/>
    <property type="match status" value="1"/>
</dbReference>
<sequence>MHRFARLLEPLAPYAGRAVLVAVSGGADSVALLLGAHEAGARVVAATFDHQLRADSAQDVAFVQDVCARLGVPCEVGGADVARVARARGWSVEAAARTLRYAFLTRAAKARRVDVILTAHTARDDAETYLMEALRGEAHPTGIPEANGHVRRPWLRAARADVEAYLQARAQAWREDPSNADTYFTRNWVRHAVMPVLTAREAGAEDRLARTARLAREDDAALEALAARVTPHMPKGALPRAVRRRYVTRALRSARAAYHAEHVDALADALANGGTTHVTLPGARTVTVTDGELHLTPPATPTPEFPIPPGWTLRHRQPGDRVRLPGGTRKLSDVLTDRKVPRANRDAVWVLALGADVQWVGLQPPVWAVGAAETTGAPADLDHVAMGEALAAAREAFGNAEVPVGAVITGPDGQVVARAANTARAHGDMTRHAELDALRAAAATLGTAYLTGCTLYVTLEPCPMCLGAALEARVSRIVFGARNPKLGALGGVTDVLAYAWGHRPDVQGGVRAREASALLTGAFRTYRAD</sequence>
<comment type="similarity">
    <text evidence="10">Belongs to the tRNA(Ile)-lysidine synthase family.</text>
</comment>
<keyword evidence="2 10" id="KW-0963">Cytoplasm</keyword>
<comment type="catalytic activity">
    <reaction evidence="8 10">
        <text>cytidine(34) in tRNA(Ile2) + L-lysine + ATP = lysidine(34) in tRNA(Ile2) + AMP + diphosphate + H(+)</text>
        <dbReference type="Rhea" id="RHEA:43744"/>
        <dbReference type="Rhea" id="RHEA-COMP:10625"/>
        <dbReference type="Rhea" id="RHEA-COMP:10670"/>
        <dbReference type="ChEBI" id="CHEBI:15378"/>
        <dbReference type="ChEBI" id="CHEBI:30616"/>
        <dbReference type="ChEBI" id="CHEBI:32551"/>
        <dbReference type="ChEBI" id="CHEBI:33019"/>
        <dbReference type="ChEBI" id="CHEBI:82748"/>
        <dbReference type="ChEBI" id="CHEBI:83665"/>
        <dbReference type="ChEBI" id="CHEBI:456215"/>
        <dbReference type="EC" id="6.3.4.19"/>
    </reaction>
</comment>
<keyword evidence="3 10" id="KW-0436">Ligase</keyword>
<dbReference type="AlphaFoldDB" id="E8U8H7"/>
<comment type="cofactor">
    <cofactor evidence="9">
        <name>Zn(2+)</name>
        <dbReference type="ChEBI" id="CHEBI:29105"/>
    </cofactor>
    <text evidence="9">Binds 1 zinc ion per subunit.</text>
</comment>
<evidence type="ECO:0000256" key="5">
    <source>
        <dbReference type="ARBA" id="ARBA00022741"/>
    </source>
</evidence>
<dbReference type="InterPro" id="IPR011063">
    <property type="entry name" value="TilS/TtcA_N"/>
</dbReference>
<dbReference type="RefSeq" id="WP_013556871.1">
    <property type="nucleotide sequence ID" value="NC_014958.1"/>
</dbReference>
<dbReference type="InterPro" id="IPR012094">
    <property type="entry name" value="tRNA_Ile_lys_synt"/>
</dbReference>
<dbReference type="eggNOG" id="COG0590">
    <property type="taxonomic scope" value="Bacteria"/>
</dbReference>
<gene>
    <name evidence="10" type="primary">tilS</name>
    <name evidence="9" type="synonym">tadA</name>
    <name evidence="12" type="ordered locus">Deima_1717</name>
</gene>
<dbReference type="Proteomes" id="UP000008635">
    <property type="component" value="Chromosome"/>
</dbReference>
<dbReference type="PANTHER" id="PTHR43033:SF1">
    <property type="entry name" value="TRNA(ILE)-LYSIDINE SYNTHASE-RELATED"/>
    <property type="match status" value="1"/>
</dbReference>
<dbReference type="GO" id="GO:0005524">
    <property type="term" value="F:ATP binding"/>
    <property type="evidence" value="ECO:0007669"/>
    <property type="project" value="UniProtKB-UniRule"/>
</dbReference>